<comment type="caution">
    <text evidence="4">The sequence shown here is derived from an EMBL/GenBank/DDBJ whole genome shotgun (WGS) entry which is preliminary data.</text>
</comment>
<keyword evidence="4" id="KW-0966">Cell projection</keyword>
<dbReference type="PRINTS" id="PR00950">
    <property type="entry name" value="TYPE3IMSPROT"/>
</dbReference>
<feature type="compositionally biased region" description="Basic and acidic residues" evidence="2">
    <location>
        <begin position="239"/>
        <end position="252"/>
    </location>
</feature>
<gene>
    <name evidence="4" type="ORF">GGP71_001214</name>
</gene>
<keyword evidence="4" id="KW-0969">Cilium</keyword>
<dbReference type="PANTHER" id="PTHR30531">
    <property type="entry name" value="FLAGELLAR BIOSYNTHETIC PROTEIN FLHB"/>
    <property type="match status" value="1"/>
</dbReference>
<dbReference type="InterPro" id="IPR029025">
    <property type="entry name" value="T3SS_substrate_exporter_C"/>
</dbReference>
<feature type="region of interest" description="Disordered" evidence="2">
    <location>
        <begin position="1"/>
        <end position="22"/>
    </location>
</feature>
<dbReference type="AlphaFoldDB" id="A0A9X2PXE0"/>
<dbReference type="Pfam" id="PF01312">
    <property type="entry name" value="Bac_export_2"/>
    <property type="match status" value="1"/>
</dbReference>
<dbReference type="PANTHER" id="PTHR30531:SF12">
    <property type="entry name" value="FLAGELLAR BIOSYNTHETIC PROTEIN FLHB"/>
    <property type="match status" value="1"/>
</dbReference>
<accession>A0A9X2PXE0</accession>
<keyword evidence="3" id="KW-1133">Transmembrane helix</keyword>
<organism evidence="4 5">
    <name type="scientific">Salinibacter ruber</name>
    <dbReference type="NCBI Taxonomy" id="146919"/>
    <lineage>
        <taxon>Bacteria</taxon>
        <taxon>Pseudomonadati</taxon>
        <taxon>Rhodothermota</taxon>
        <taxon>Rhodothermia</taxon>
        <taxon>Rhodothermales</taxon>
        <taxon>Salinibacteraceae</taxon>
        <taxon>Salinibacter</taxon>
    </lineage>
</organism>
<reference evidence="4" key="1">
    <citation type="submission" date="2022-08" db="EMBL/GenBank/DDBJ databases">
        <title>Genomic Encyclopedia of Type Strains, Phase V (KMG-V): Genome sequencing to study the core and pangenomes of soil and plant-associated prokaryotes.</title>
        <authorList>
            <person name="Whitman W."/>
        </authorList>
    </citation>
    <scope>NUCLEOTIDE SEQUENCE</scope>
    <source>
        <strain evidence="4">0</strain>
    </source>
</reference>
<evidence type="ECO:0000256" key="1">
    <source>
        <dbReference type="ARBA" id="ARBA00010690"/>
    </source>
</evidence>
<feature type="transmembrane region" description="Helical" evidence="3">
    <location>
        <begin position="32"/>
        <end position="52"/>
    </location>
</feature>
<dbReference type="InterPro" id="IPR006135">
    <property type="entry name" value="T3SS_substrate_exporter"/>
</dbReference>
<dbReference type="SUPFAM" id="SSF160544">
    <property type="entry name" value="EscU C-terminal domain-like"/>
    <property type="match status" value="1"/>
</dbReference>
<evidence type="ECO:0000313" key="4">
    <source>
        <dbReference type="EMBL" id="MCS3677298.1"/>
    </source>
</evidence>
<dbReference type="Proteomes" id="UP001155027">
    <property type="component" value="Unassembled WGS sequence"/>
</dbReference>
<evidence type="ECO:0000256" key="2">
    <source>
        <dbReference type="SAM" id="MobiDB-lite"/>
    </source>
</evidence>
<proteinExistence type="inferred from homology"/>
<keyword evidence="4" id="KW-0282">Flagellum</keyword>
<keyword evidence="3" id="KW-0812">Transmembrane</keyword>
<dbReference type="GO" id="GO:0009306">
    <property type="term" value="P:protein secretion"/>
    <property type="evidence" value="ECO:0007669"/>
    <property type="project" value="InterPro"/>
</dbReference>
<feature type="compositionally biased region" description="Acidic residues" evidence="2">
    <location>
        <begin position="226"/>
        <end position="238"/>
    </location>
</feature>
<keyword evidence="3" id="KW-0472">Membrane</keyword>
<feature type="region of interest" description="Disordered" evidence="2">
    <location>
        <begin position="224"/>
        <end position="252"/>
    </location>
</feature>
<evidence type="ECO:0000256" key="3">
    <source>
        <dbReference type="SAM" id="Phobius"/>
    </source>
</evidence>
<dbReference type="RefSeq" id="WP_183991047.1">
    <property type="nucleotide sequence ID" value="NZ_JACIFG010000009.1"/>
</dbReference>
<protein>
    <submittedName>
        <fullName evidence="4">Flagellar biosynthetic protein FlhB</fullName>
    </submittedName>
</protein>
<dbReference type="EMBL" id="JANUAU010000003">
    <property type="protein sequence ID" value="MCS3677298.1"/>
    <property type="molecule type" value="Genomic_DNA"/>
</dbReference>
<feature type="transmembrane region" description="Helical" evidence="3">
    <location>
        <begin position="87"/>
        <end position="108"/>
    </location>
</feature>
<name>A0A9X2PXE0_9BACT</name>
<dbReference type="GO" id="GO:0005886">
    <property type="term" value="C:plasma membrane"/>
    <property type="evidence" value="ECO:0007669"/>
    <property type="project" value="TreeGrafter"/>
</dbReference>
<evidence type="ECO:0000313" key="5">
    <source>
        <dbReference type="Proteomes" id="UP001155027"/>
    </source>
</evidence>
<dbReference type="Gene3D" id="3.40.1690.10">
    <property type="entry name" value="secretion proteins EscU"/>
    <property type="match status" value="1"/>
</dbReference>
<comment type="similarity">
    <text evidence="1">Belongs to the type III secretion exporter family.</text>
</comment>
<feature type="transmembrane region" description="Helical" evidence="3">
    <location>
        <begin position="187"/>
        <end position="209"/>
    </location>
</feature>
<sequence>MSETQEKQYDPTPRRLEKAREKGNVLRATEPVSVGLLLTAMAVFSVGGASAFQSLQDMAARIFLRSARMSLTPASLQRLVAEIGAQVAGMLAPLFIVLIVAAVGLNMVQSGWNVSFTPIQPQLSRVNPLEGLKQIFSSKGAFGFAKTLLKIGVVGPIAYFAMRPLIPEMVQVYTLPLPALLDQAADWFFALMWRVLMGLVVIAALDFAFERWKYYEDLKMSKKEMEDEQKETEGDPEFEEKRREKAKELAEQPRMDHAVMKSDAVVTNPTHYAIALRYDPDEAPAPRVLLKGVRKRALRIKELAAEFDVPTFENRSLAHALYENVPEEEEIPEELYPAVAAILAEVYEQRGDV</sequence>